<evidence type="ECO:0000256" key="1">
    <source>
        <dbReference type="ARBA" id="ARBA00001947"/>
    </source>
</evidence>
<dbReference type="InterPro" id="IPR000834">
    <property type="entry name" value="Peptidase_M14"/>
</dbReference>
<dbReference type="OrthoDB" id="9802862at2"/>
<evidence type="ECO:0000259" key="11">
    <source>
        <dbReference type="PROSITE" id="PS52035"/>
    </source>
</evidence>
<dbReference type="GO" id="GO:0005615">
    <property type="term" value="C:extracellular space"/>
    <property type="evidence" value="ECO:0007669"/>
    <property type="project" value="TreeGrafter"/>
</dbReference>
<dbReference type="SUPFAM" id="SSF53187">
    <property type="entry name" value="Zn-dependent exopeptidases"/>
    <property type="match status" value="1"/>
</dbReference>
<dbReference type="InterPro" id="IPR036779">
    <property type="entry name" value="LysM_dom_sf"/>
</dbReference>
<keyword evidence="6" id="KW-0862">Zinc</keyword>
<dbReference type="SMART" id="SM00257">
    <property type="entry name" value="LysM"/>
    <property type="match status" value="2"/>
</dbReference>
<dbReference type="AlphaFoldDB" id="A0A0V8HMP4"/>
<keyword evidence="5" id="KW-0378">Hydrolase</keyword>
<dbReference type="GO" id="GO:0008270">
    <property type="term" value="F:zinc ion binding"/>
    <property type="evidence" value="ECO:0007669"/>
    <property type="project" value="InterPro"/>
</dbReference>
<dbReference type="Gene3D" id="3.40.630.10">
    <property type="entry name" value="Zn peptidases"/>
    <property type="match status" value="1"/>
</dbReference>
<dbReference type="GO" id="GO:0004181">
    <property type="term" value="F:metallocarboxypeptidase activity"/>
    <property type="evidence" value="ECO:0007669"/>
    <property type="project" value="InterPro"/>
</dbReference>
<dbReference type="InterPro" id="IPR034274">
    <property type="entry name" value="ENP1_M14_CPD"/>
</dbReference>
<dbReference type="RefSeq" id="WP_032087673.1">
    <property type="nucleotide sequence ID" value="NZ_FMAU01000001.1"/>
</dbReference>
<evidence type="ECO:0000256" key="9">
    <source>
        <dbReference type="SAM" id="MobiDB-lite"/>
    </source>
</evidence>
<dbReference type="PROSITE" id="PS51782">
    <property type="entry name" value="LYSM"/>
    <property type="match status" value="2"/>
</dbReference>
<dbReference type="EMBL" id="FMAU01000001">
    <property type="protein sequence ID" value="SCB88079.1"/>
    <property type="molecule type" value="Genomic_DNA"/>
</dbReference>
<keyword evidence="13" id="KW-1185">Reference proteome</keyword>
<dbReference type="SMART" id="SM00631">
    <property type="entry name" value="Zn_pept"/>
    <property type="match status" value="1"/>
</dbReference>
<feature type="region of interest" description="Disordered" evidence="9">
    <location>
        <begin position="264"/>
        <end position="283"/>
    </location>
</feature>
<dbReference type="Pfam" id="PF01476">
    <property type="entry name" value="LysM"/>
    <property type="match status" value="2"/>
</dbReference>
<accession>A0A0V8HMP4</accession>
<evidence type="ECO:0000259" key="10">
    <source>
        <dbReference type="PROSITE" id="PS51782"/>
    </source>
</evidence>
<feature type="domain" description="LysM" evidence="10">
    <location>
        <begin position="51"/>
        <end position="95"/>
    </location>
</feature>
<keyword evidence="4" id="KW-0479">Metal-binding</keyword>
<dbReference type="GO" id="GO:0006508">
    <property type="term" value="P:proteolysis"/>
    <property type="evidence" value="ECO:0007669"/>
    <property type="project" value="UniProtKB-KW"/>
</dbReference>
<gene>
    <name evidence="12" type="ORF">GA0061094_1131</name>
</gene>
<protein>
    <submittedName>
        <fullName evidence="12">G-D-glutamyl-meso-diaminopimelate peptidase</fullName>
    </submittedName>
</protein>
<evidence type="ECO:0000256" key="4">
    <source>
        <dbReference type="ARBA" id="ARBA00022723"/>
    </source>
</evidence>
<dbReference type="PROSITE" id="PS52035">
    <property type="entry name" value="PEPTIDASE_M14"/>
    <property type="match status" value="1"/>
</dbReference>
<feature type="active site" description="Proton donor/acceptor" evidence="8">
    <location>
        <position position="365"/>
    </location>
</feature>
<evidence type="ECO:0000256" key="3">
    <source>
        <dbReference type="ARBA" id="ARBA00022670"/>
    </source>
</evidence>
<sequence>MKISVRSGDTFWYYSQLFFIPAGLIIDSNPSLDPNALKIGSEVEIPGFIKESYTIKQGDTFWKLAEQRNIHVDGLLLLNGNINPDALKIGSAIILPSRVTTPIVNGRQGYSFEILQRDLTRLKEIYPFIRLRSIGESVLGKPLYEIKIGDGSKKVHMNASFHANEWITTSVLMTFLNDFLLSLTNMMPIRGVETLSVYKAVTLSIVPMVNPDGVDLVLKGPPSAMKDQLLNINNGSSDFTGWKANIRGVDLNNQFPAKWELEKERKEVKSPAPRDFPGDKPLSEPETIAMAELAQEELFDRMLALHTQGKEFYWGYEGLEPPEAERLAEDFERVSGYRSVRYIDSYAGYKDWYIKEYRKPAFTLELGKGINPLPLSQFDEIYRDTLGIFLVSIYRWY</sequence>
<evidence type="ECO:0000256" key="6">
    <source>
        <dbReference type="ARBA" id="ARBA00022833"/>
    </source>
</evidence>
<dbReference type="CDD" id="cd06229">
    <property type="entry name" value="M14_Endopeptidase_I"/>
    <property type="match status" value="1"/>
</dbReference>
<reference evidence="13" key="1">
    <citation type="submission" date="2016-08" db="EMBL/GenBank/DDBJ databases">
        <authorList>
            <person name="Varghese N."/>
            <person name="Submissions Spin"/>
        </authorList>
    </citation>
    <scope>NUCLEOTIDE SEQUENCE [LARGE SCALE GENOMIC DNA]</scope>
    <source>
        <strain evidence="13">SGD-1123</strain>
    </source>
</reference>
<evidence type="ECO:0000313" key="13">
    <source>
        <dbReference type="Proteomes" id="UP000181997"/>
    </source>
</evidence>
<dbReference type="SUPFAM" id="SSF54106">
    <property type="entry name" value="LysM domain"/>
    <property type="match status" value="1"/>
</dbReference>
<dbReference type="Pfam" id="PF00246">
    <property type="entry name" value="Peptidase_M14"/>
    <property type="match status" value="1"/>
</dbReference>
<evidence type="ECO:0000256" key="5">
    <source>
        <dbReference type="ARBA" id="ARBA00022801"/>
    </source>
</evidence>
<dbReference type="PANTHER" id="PTHR11705">
    <property type="entry name" value="PROTEASE FAMILY M14 CARBOXYPEPTIDASE A,B"/>
    <property type="match status" value="1"/>
</dbReference>
<dbReference type="PROSITE" id="PS00132">
    <property type="entry name" value="CARBOXYPEPT_ZN_1"/>
    <property type="match status" value="1"/>
</dbReference>
<evidence type="ECO:0000256" key="8">
    <source>
        <dbReference type="PROSITE-ProRule" id="PRU01379"/>
    </source>
</evidence>
<dbReference type="CDD" id="cd00118">
    <property type="entry name" value="LysM"/>
    <property type="match status" value="2"/>
</dbReference>
<dbReference type="InterPro" id="IPR018392">
    <property type="entry name" value="LysM"/>
</dbReference>
<dbReference type="InterPro" id="IPR057246">
    <property type="entry name" value="CARBOXYPEPT_ZN_1"/>
</dbReference>
<evidence type="ECO:0000256" key="7">
    <source>
        <dbReference type="ARBA" id="ARBA00023049"/>
    </source>
</evidence>
<dbReference type="Gene3D" id="3.10.350.10">
    <property type="entry name" value="LysM domain"/>
    <property type="match status" value="2"/>
</dbReference>
<dbReference type="PRINTS" id="PR00765">
    <property type="entry name" value="CRBOXYPTASEA"/>
</dbReference>
<feature type="domain" description="Peptidase M14" evidence="11">
    <location>
        <begin position="108"/>
        <end position="393"/>
    </location>
</feature>
<comment type="cofactor">
    <cofactor evidence="1">
        <name>Zn(2+)</name>
        <dbReference type="ChEBI" id="CHEBI:29105"/>
    </cofactor>
</comment>
<evidence type="ECO:0000256" key="2">
    <source>
        <dbReference type="ARBA" id="ARBA00005988"/>
    </source>
</evidence>
<dbReference type="Proteomes" id="UP000181997">
    <property type="component" value="Unassembled WGS sequence"/>
</dbReference>
<proteinExistence type="inferred from homology"/>
<organism evidence="12 13">
    <name type="scientific">[Bacillus] enclensis</name>
    <dbReference type="NCBI Taxonomy" id="1402860"/>
    <lineage>
        <taxon>Bacteria</taxon>
        <taxon>Bacillati</taxon>
        <taxon>Bacillota</taxon>
        <taxon>Bacilli</taxon>
        <taxon>Bacillales</taxon>
        <taxon>Bacillaceae</taxon>
        <taxon>Rossellomorea</taxon>
    </lineage>
</organism>
<name>A0A0V8HMP4_9BACI</name>
<evidence type="ECO:0000313" key="12">
    <source>
        <dbReference type="EMBL" id="SCB88079.1"/>
    </source>
</evidence>
<keyword evidence="7" id="KW-0482">Metalloprotease</keyword>
<feature type="domain" description="LysM" evidence="10">
    <location>
        <begin position="1"/>
        <end position="45"/>
    </location>
</feature>
<comment type="similarity">
    <text evidence="2 8">Belongs to the peptidase M14 family.</text>
</comment>
<dbReference type="PANTHER" id="PTHR11705:SF143">
    <property type="entry name" value="SLL0236 PROTEIN"/>
    <property type="match status" value="1"/>
</dbReference>
<keyword evidence="3" id="KW-0645">Protease</keyword>